<organism evidence="8 9">
    <name type="scientific">Parnassius mnemosyne</name>
    <name type="common">clouded apollo</name>
    <dbReference type="NCBI Taxonomy" id="213953"/>
    <lineage>
        <taxon>Eukaryota</taxon>
        <taxon>Metazoa</taxon>
        <taxon>Ecdysozoa</taxon>
        <taxon>Arthropoda</taxon>
        <taxon>Hexapoda</taxon>
        <taxon>Insecta</taxon>
        <taxon>Pterygota</taxon>
        <taxon>Neoptera</taxon>
        <taxon>Endopterygota</taxon>
        <taxon>Lepidoptera</taxon>
        <taxon>Glossata</taxon>
        <taxon>Ditrysia</taxon>
        <taxon>Papilionoidea</taxon>
        <taxon>Papilionidae</taxon>
        <taxon>Parnassiinae</taxon>
        <taxon>Parnassini</taxon>
        <taxon>Parnassius</taxon>
        <taxon>Driopa</taxon>
    </lineage>
</organism>
<keyword evidence="6" id="KW-0472">Membrane</keyword>
<proteinExistence type="inferred from homology"/>
<sequence length="286" mass="33652">MWDFFSSITVCFLNTWIFLKKYLYSAPYKIRYHLYFFIFYFSALIYLLVIWPVFFLYPKNVKIVKFFIGTFKHITKLYDVKWELRGAEILAEDRGAVIVSNHQSTFDVLGLIYIWEVVDKLTMVVKKELLYLMPFGLVAYLAGFIFIDRKNPERAYYQLQATTNVMVKGKTKVWLFPEGTRNRDYTRLLPFKKGAFKMAIAAQVPIIPVVFSPYYFISKEREFLKNGRIVIQCLEPIATKGLSLDHVEELRKQVQDKIAIVYKDLSREVMANLTPSDYQHTVVGEN</sequence>
<evidence type="ECO:0000256" key="1">
    <source>
        <dbReference type="ARBA" id="ARBA00004728"/>
    </source>
</evidence>
<dbReference type="SMART" id="SM00563">
    <property type="entry name" value="PlsC"/>
    <property type="match status" value="1"/>
</dbReference>
<comment type="caution">
    <text evidence="8">The sequence shown here is derived from an EMBL/GenBank/DDBJ whole genome shotgun (WGS) entry which is preliminary data.</text>
</comment>
<feature type="transmembrane region" description="Helical" evidence="6">
    <location>
        <begin position="195"/>
        <end position="217"/>
    </location>
</feature>
<evidence type="ECO:0000256" key="6">
    <source>
        <dbReference type="SAM" id="Phobius"/>
    </source>
</evidence>
<dbReference type="SUPFAM" id="SSF69593">
    <property type="entry name" value="Glycerol-3-phosphate (1)-acyltransferase"/>
    <property type="match status" value="1"/>
</dbReference>
<accession>A0AAV1M1H1</accession>
<dbReference type="PANTHER" id="PTHR10434:SF11">
    <property type="entry name" value="1-ACYL-SN-GLYCEROL-3-PHOSPHATE ACYLTRANSFERASE"/>
    <property type="match status" value="1"/>
</dbReference>
<evidence type="ECO:0000313" key="9">
    <source>
        <dbReference type="Proteomes" id="UP001314205"/>
    </source>
</evidence>
<feature type="domain" description="Phospholipid/glycerol acyltransferase" evidence="7">
    <location>
        <begin position="96"/>
        <end position="214"/>
    </location>
</feature>
<dbReference type="PANTHER" id="PTHR10434">
    <property type="entry name" value="1-ACYL-SN-GLYCEROL-3-PHOSPHATE ACYLTRANSFERASE"/>
    <property type="match status" value="1"/>
</dbReference>
<protein>
    <recommendedName>
        <fullName evidence="5">1-acyl-sn-glycerol-3-phosphate acyltransferase</fullName>
        <ecNumber evidence="5">2.3.1.51</ecNumber>
    </recommendedName>
</protein>
<dbReference type="GO" id="GO:0006654">
    <property type="term" value="P:phosphatidic acid biosynthetic process"/>
    <property type="evidence" value="ECO:0007669"/>
    <property type="project" value="TreeGrafter"/>
</dbReference>
<keyword evidence="4 5" id="KW-0012">Acyltransferase</keyword>
<feature type="transmembrane region" description="Helical" evidence="6">
    <location>
        <begin position="129"/>
        <end position="147"/>
    </location>
</feature>
<keyword evidence="9" id="KW-1185">Reference proteome</keyword>
<evidence type="ECO:0000256" key="2">
    <source>
        <dbReference type="ARBA" id="ARBA00008655"/>
    </source>
</evidence>
<comment type="domain">
    <text evidence="5">The HXXXXD motif is essential for acyltransferase activity and may constitute the binding site for the phosphate moiety of the glycerol-3-phosphate.</text>
</comment>
<comment type="catalytic activity">
    <reaction evidence="5">
        <text>a 1-acyl-sn-glycero-3-phosphate + an acyl-CoA = a 1,2-diacyl-sn-glycero-3-phosphate + CoA</text>
        <dbReference type="Rhea" id="RHEA:19709"/>
        <dbReference type="ChEBI" id="CHEBI:57287"/>
        <dbReference type="ChEBI" id="CHEBI:57970"/>
        <dbReference type="ChEBI" id="CHEBI:58342"/>
        <dbReference type="ChEBI" id="CHEBI:58608"/>
        <dbReference type="EC" id="2.3.1.51"/>
    </reaction>
</comment>
<gene>
    <name evidence="8" type="ORF">PARMNEM_LOCUS18516</name>
</gene>
<dbReference type="GO" id="GO:0005783">
    <property type="term" value="C:endoplasmic reticulum"/>
    <property type="evidence" value="ECO:0007669"/>
    <property type="project" value="TreeGrafter"/>
</dbReference>
<reference evidence="8 9" key="1">
    <citation type="submission" date="2023-11" db="EMBL/GenBank/DDBJ databases">
        <authorList>
            <person name="Hedman E."/>
            <person name="Englund M."/>
            <person name="Stromberg M."/>
            <person name="Nyberg Akerstrom W."/>
            <person name="Nylinder S."/>
            <person name="Jareborg N."/>
            <person name="Kallberg Y."/>
            <person name="Kronander E."/>
        </authorList>
    </citation>
    <scope>NUCLEOTIDE SEQUENCE [LARGE SCALE GENOMIC DNA]</scope>
</reference>
<comment type="pathway">
    <text evidence="1">Phospholipid metabolism; CDP-diacylglycerol biosynthesis; CDP-diacylglycerol from sn-glycerol 3-phosphate: step 2/3.</text>
</comment>
<keyword evidence="5" id="KW-0443">Lipid metabolism</keyword>
<keyword evidence="6" id="KW-0812">Transmembrane</keyword>
<dbReference type="AlphaFoldDB" id="A0AAV1M1H1"/>
<dbReference type="NCBIfam" id="TIGR00530">
    <property type="entry name" value="AGP_acyltrn"/>
    <property type="match status" value="1"/>
</dbReference>
<dbReference type="InterPro" id="IPR004552">
    <property type="entry name" value="AGP_acyltrans"/>
</dbReference>
<keyword evidence="3 5" id="KW-0808">Transferase</keyword>
<feature type="transmembrane region" description="Helical" evidence="6">
    <location>
        <begin position="32"/>
        <end position="57"/>
    </location>
</feature>
<keyword evidence="6" id="KW-1133">Transmembrane helix</keyword>
<dbReference type="InterPro" id="IPR002123">
    <property type="entry name" value="Plipid/glycerol_acylTrfase"/>
</dbReference>
<dbReference type="EMBL" id="CAVLGL010000115">
    <property type="protein sequence ID" value="CAK1599656.1"/>
    <property type="molecule type" value="Genomic_DNA"/>
</dbReference>
<name>A0AAV1M1H1_9NEOP</name>
<keyword evidence="5" id="KW-1208">Phospholipid metabolism</keyword>
<dbReference type="Pfam" id="PF01553">
    <property type="entry name" value="Acyltransferase"/>
    <property type="match status" value="1"/>
</dbReference>
<dbReference type="Proteomes" id="UP001314205">
    <property type="component" value="Unassembled WGS sequence"/>
</dbReference>
<dbReference type="GO" id="GO:0003841">
    <property type="term" value="F:1-acylglycerol-3-phosphate O-acyltransferase activity"/>
    <property type="evidence" value="ECO:0007669"/>
    <property type="project" value="UniProtKB-UniRule"/>
</dbReference>
<evidence type="ECO:0000313" key="8">
    <source>
        <dbReference type="EMBL" id="CAK1599656.1"/>
    </source>
</evidence>
<evidence type="ECO:0000256" key="3">
    <source>
        <dbReference type="ARBA" id="ARBA00022679"/>
    </source>
</evidence>
<comment type="similarity">
    <text evidence="2 5">Belongs to the 1-acyl-sn-glycerol-3-phosphate acyltransferase family.</text>
</comment>
<evidence type="ECO:0000259" key="7">
    <source>
        <dbReference type="SMART" id="SM00563"/>
    </source>
</evidence>
<dbReference type="GO" id="GO:0016020">
    <property type="term" value="C:membrane"/>
    <property type="evidence" value="ECO:0007669"/>
    <property type="project" value="InterPro"/>
</dbReference>
<evidence type="ECO:0000256" key="5">
    <source>
        <dbReference type="RuleBase" id="RU361267"/>
    </source>
</evidence>
<evidence type="ECO:0000256" key="4">
    <source>
        <dbReference type="ARBA" id="ARBA00023315"/>
    </source>
</evidence>
<dbReference type="EC" id="2.3.1.51" evidence="5"/>
<keyword evidence="5" id="KW-0444">Lipid biosynthesis</keyword>
<keyword evidence="5" id="KW-0594">Phospholipid biosynthesis</keyword>
<dbReference type="CDD" id="cd07989">
    <property type="entry name" value="LPLAT_AGPAT-like"/>
    <property type="match status" value="1"/>
</dbReference>